<gene>
    <name evidence="1" type="ORF">HRI_004376600</name>
</gene>
<keyword evidence="2" id="KW-1185">Reference proteome</keyword>
<dbReference type="AlphaFoldDB" id="A0A9W7MM06"/>
<name>A0A9W7MM06_HIBTR</name>
<dbReference type="Pfam" id="PF04646">
    <property type="entry name" value="DUF604"/>
    <property type="match status" value="1"/>
</dbReference>
<reference evidence="1" key="1">
    <citation type="submission" date="2023-05" db="EMBL/GenBank/DDBJ databases">
        <title>Genome and transcriptome analyses reveal genes involved in the formation of fine ridges on petal epidermal cells in Hibiscus trionum.</title>
        <authorList>
            <person name="Koshimizu S."/>
            <person name="Masuda S."/>
            <person name="Ishii T."/>
            <person name="Shirasu K."/>
            <person name="Hoshino A."/>
            <person name="Arita M."/>
        </authorList>
    </citation>
    <scope>NUCLEOTIDE SEQUENCE</scope>
    <source>
        <strain evidence="1">Hamamatsu line</strain>
    </source>
</reference>
<dbReference type="PANTHER" id="PTHR10811">
    <property type="entry name" value="FRINGE-RELATED"/>
    <property type="match status" value="1"/>
</dbReference>
<evidence type="ECO:0000313" key="1">
    <source>
        <dbReference type="EMBL" id="GMJ07074.1"/>
    </source>
</evidence>
<proteinExistence type="predicted"/>
<dbReference type="InterPro" id="IPR006740">
    <property type="entry name" value="DUF604"/>
</dbReference>
<dbReference type="Gene3D" id="3.90.550.50">
    <property type="match status" value="1"/>
</dbReference>
<dbReference type="OrthoDB" id="414175at2759"/>
<dbReference type="EMBL" id="BSYR01000048">
    <property type="protein sequence ID" value="GMJ07074.1"/>
    <property type="molecule type" value="Genomic_DNA"/>
</dbReference>
<comment type="caution">
    <text evidence="1">The sequence shown here is derived from an EMBL/GenBank/DDBJ whole genome shotgun (WGS) entry which is preliminary data.</text>
</comment>
<evidence type="ECO:0000313" key="2">
    <source>
        <dbReference type="Proteomes" id="UP001165190"/>
    </source>
</evidence>
<organism evidence="1 2">
    <name type="scientific">Hibiscus trionum</name>
    <name type="common">Flower of an hour</name>
    <dbReference type="NCBI Taxonomy" id="183268"/>
    <lineage>
        <taxon>Eukaryota</taxon>
        <taxon>Viridiplantae</taxon>
        <taxon>Streptophyta</taxon>
        <taxon>Embryophyta</taxon>
        <taxon>Tracheophyta</taxon>
        <taxon>Spermatophyta</taxon>
        <taxon>Magnoliopsida</taxon>
        <taxon>eudicotyledons</taxon>
        <taxon>Gunneridae</taxon>
        <taxon>Pentapetalae</taxon>
        <taxon>rosids</taxon>
        <taxon>malvids</taxon>
        <taxon>Malvales</taxon>
        <taxon>Malvaceae</taxon>
        <taxon>Malvoideae</taxon>
        <taxon>Hibiscus</taxon>
    </lineage>
</organism>
<protein>
    <submittedName>
        <fullName evidence="1">Uncharacterized protein</fullName>
    </submittedName>
</protein>
<accession>A0A9W7MM06</accession>
<dbReference type="Proteomes" id="UP001165190">
    <property type="component" value="Unassembled WGS sequence"/>
</dbReference>
<sequence>MKPRFRNRPFLDLAKLAALSALILLLFYTLLYNPPCKVSPAVIAPVELKLSNITTEPVHYPTNISHIKFVLVGCTKTWPMRRPYTEAWWRPNQTRGNIFMDFPPPTEFLPWPKTSPPFRLNSDATKLPVYPKLANPIEARIFRSVLDSFNLGDNEGVRWFVMADDDTVFFVENLVEVLGKYDHTEKFYIGMYSESVVSNFLFAFDMAYGGAGYALSYSLVEQVAPLMNDCLERYPFSHTSDHLTSSCLFDLGISLTLERGVHQVDLLGDISGMLSAHPPSPIITLHHFDNIDPIFPKKNRTDAVKHLMQAAEVDQSRLAQQTICYDKGKNWSISVSWGYSAHIYESIIPRSILKRPLETFKPWKNGPPPLYMFNTRLVTDDPCQAPHEFFMEYIRRLKGDSLVVSTYRRRARRRLQPCFFSGNHTADDILKIRVFSNATVRKQPGKVECCNILNMSGTNVMNLKLRECRKGEVIA</sequence>